<dbReference type="PANTHER" id="PTHR47338">
    <property type="entry name" value="ZN(II)2CYS6 TRANSCRIPTION FACTOR (EUROFUNG)-RELATED"/>
    <property type="match status" value="1"/>
</dbReference>
<keyword evidence="2" id="KW-0479">Metal-binding</keyword>
<feature type="domain" description="Zn(2)-C6 fungal-type" evidence="7">
    <location>
        <begin position="87"/>
        <end position="116"/>
    </location>
</feature>
<evidence type="ECO:0000256" key="5">
    <source>
        <dbReference type="ARBA" id="ARBA00023242"/>
    </source>
</evidence>
<dbReference type="OMA" id="AVHTQIC"/>
<feature type="region of interest" description="Disordered" evidence="6">
    <location>
        <begin position="629"/>
        <end position="648"/>
    </location>
</feature>
<evidence type="ECO:0000256" key="4">
    <source>
        <dbReference type="ARBA" id="ARBA00023163"/>
    </source>
</evidence>
<dbReference type="CDD" id="cd12148">
    <property type="entry name" value="fungal_TF_MHR"/>
    <property type="match status" value="1"/>
</dbReference>
<dbReference type="Pfam" id="PF04082">
    <property type="entry name" value="Fungal_trans"/>
    <property type="match status" value="1"/>
</dbReference>
<dbReference type="InParanoid" id="E9DSV7"/>
<evidence type="ECO:0000256" key="6">
    <source>
        <dbReference type="SAM" id="MobiDB-lite"/>
    </source>
</evidence>
<dbReference type="PROSITE" id="PS50048">
    <property type="entry name" value="ZN2_CY6_FUNGAL_2"/>
    <property type="match status" value="1"/>
</dbReference>
<dbReference type="GO" id="GO:0008270">
    <property type="term" value="F:zinc ion binding"/>
    <property type="evidence" value="ECO:0007669"/>
    <property type="project" value="InterPro"/>
</dbReference>
<accession>E9DSV7</accession>
<dbReference type="GO" id="GO:0006351">
    <property type="term" value="P:DNA-templated transcription"/>
    <property type="evidence" value="ECO:0007669"/>
    <property type="project" value="InterPro"/>
</dbReference>
<dbReference type="CDD" id="cd00067">
    <property type="entry name" value="GAL4"/>
    <property type="match status" value="2"/>
</dbReference>
<keyword evidence="5" id="KW-0539">Nucleus</keyword>
<evidence type="ECO:0000256" key="2">
    <source>
        <dbReference type="ARBA" id="ARBA00022723"/>
    </source>
</evidence>
<dbReference type="GO" id="GO:0005634">
    <property type="term" value="C:nucleus"/>
    <property type="evidence" value="ECO:0007669"/>
    <property type="project" value="UniProtKB-SubCell"/>
</dbReference>
<dbReference type="GO" id="GO:0003677">
    <property type="term" value="F:DNA binding"/>
    <property type="evidence" value="ECO:0007669"/>
    <property type="project" value="InterPro"/>
</dbReference>
<dbReference type="GO" id="GO:0000981">
    <property type="term" value="F:DNA-binding transcription factor activity, RNA polymerase II-specific"/>
    <property type="evidence" value="ECO:0007669"/>
    <property type="project" value="InterPro"/>
</dbReference>
<dbReference type="AlphaFoldDB" id="E9DSV7"/>
<dbReference type="PANTHER" id="PTHR47338:SF7">
    <property type="entry name" value="ZN(II)2CYS6 TRANSCRIPTION FACTOR (EUROFUNG)"/>
    <property type="match status" value="1"/>
</dbReference>
<sequence length="756" mass="85166">MGPLASRKQLNGNIRREKGVSGLPPAIVEEVKCDRTPGSCRKCIKFGTECIYATKKDAMKPAKGYDHLEGTNEITQAGLRRRRIRRSCVECQRSKAKCSGDPLCKRCSRKDLHCLYPSPDHERRGSRPSLSLGDDRHGLSSNALVDANMPTWLTSRSLPPAHRVRELLDIYLSQVHTVRCFGFLHVPTFMARFQDDDAFDDDRSGLIYILCALAAPFYYARAVVASSDQDPLLNTRFHHAGRGWAASAMQCVCTSFGNLGVECLMVAVLLHEHFLRVGDHAKAFVMSGMVARHVQILQLNVEHDADILCEQEESIPWVVKESRRRLFWACYLQDAFIECGIDQLKFISADDVQIQLPSLEDNFIRNKPCLTEMLRQGTILPFVQGSDVPNIRPEATDDLDLRALYIRAMAIRSRILKYVKHLGDDIPWKTSQEPGSASHFQRLGQELVALESSIPDAMRMTLENTYLYKSSGRLNLYFGLHILLAQTFNDLYRVGVAGLVYPVSATKWIRDKAPRDFLRRCHQMCAIKAAYIATLLDDLYKCHKESMVDMPFAMHAQVCSGVLVTTLASWIELGESAISSLLPEAGLQQFQQMLESNVRVLQHLRAYMQVDLFLESAAQAMKRFDKIREQSRTNAHAETEPTEDQNPRQFSLDYILNPLGVYPIARTQASDRHKPEQFASSTAAKVAVGSTTSSREWESCADDVMSLDGHDGYDAFQYQSSGLWDWGLQTPMLELTGYPTFLDDVLLGQEIVGVRV</sequence>
<dbReference type="InterPro" id="IPR007219">
    <property type="entry name" value="XnlR_reg_dom"/>
</dbReference>
<dbReference type="InterPro" id="IPR050815">
    <property type="entry name" value="TF_fung"/>
</dbReference>
<reference evidence="8 9" key="1">
    <citation type="journal article" date="2011" name="PLoS Genet.">
        <title>Genome sequencing and comparative transcriptomics of the model entomopathogenic fungi Metarhizium anisopliae and M. acridum.</title>
        <authorList>
            <person name="Gao Q."/>
            <person name="Jin K."/>
            <person name="Ying S.H."/>
            <person name="Zhang Y."/>
            <person name="Xiao G."/>
            <person name="Shang Y."/>
            <person name="Duan Z."/>
            <person name="Hu X."/>
            <person name="Xie X.Q."/>
            <person name="Zhou G."/>
            <person name="Peng G."/>
            <person name="Luo Z."/>
            <person name="Huang W."/>
            <person name="Wang B."/>
            <person name="Fang W."/>
            <person name="Wang S."/>
            <person name="Zhong Y."/>
            <person name="Ma L.J."/>
            <person name="St Leger R.J."/>
            <person name="Zhao G.P."/>
            <person name="Pei Y."/>
            <person name="Feng M.G."/>
            <person name="Xia Y."/>
            <person name="Wang C."/>
        </authorList>
    </citation>
    <scope>NUCLEOTIDE SEQUENCE [LARGE SCALE GENOMIC DNA]</scope>
    <source>
        <strain evidence="8 9">CQMa 102</strain>
    </source>
</reference>
<dbReference type="Proteomes" id="UP000002499">
    <property type="component" value="Unassembled WGS sequence"/>
</dbReference>
<dbReference type="OrthoDB" id="2563500at2759"/>
<dbReference type="SUPFAM" id="SSF57701">
    <property type="entry name" value="Zn2/Cys6 DNA-binding domain"/>
    <property type="match status" value="1"/>
</dbReference>
<comment type="subcellular location">
    <subcellularLocation>
        <location evidence="1">Nucleus</location>
    </subcellularLocation>
</comment>
<dbReference type="EMBL" id="GL698471">
    <property type="protein sequence ID" value="EFY93467.1"/>
    <property type="molecule type" value="Genomic_DNA"/>
</dbReference>
<proteinExistence type="predicted"/>
<dbReference type="SMART" id="SM00906">
    <property type="entry name" value="Fungal_trans"/>
    <property type="match status" value="1"/>
</dbReference>
<dbReference type="InterPro" id="IPR001138">
    <property type="entry name" value="Zn2Cys6_DnaBD"/>
</dbReference>
<dbReference type="Gene3D" id="4.10.240.10">
    <property type="entry name" value="Zn(2)-C6 fungal-type DNA-binding domain"/>
    <property type="match status" value="1"/>
</dbReference>
<keyword evidence="4" id="KW-0804">Transcription</keyword>
<evidence type="ECO:0000259" key="7">
    <source>
        <dbReference type="PROSITE" id="PS50048"/>
    </source>
</evidence>
<evidence type="ECO:0000256" key="3">
    <source>
        <dbReference type="ARBA" id="ARBA00023015"/>
    </source>
</evidence>
<keyword evidence="3" id="KW-0805">Transcription regulation</keyword>
<dbReference type="eggNOG" id="ENOG502QWTJ">
    <property type="taxonomic scope" value="Eukaryota"/>
</dbReference>
<feature type="compositionally biased region" description="Basic and acidic residues" evidence="6">
    <location>
        <begin position="629"/>
        <end position="639"/>
    </location>
</feature>
<evidence type="ECO:0000256" key="1">
    <source>
        <dbReference type="ARBA" id="ARBA00004123"/>
    </source>
</evidence>
<gene>
    <name evidence="8" type="ORF">MAC_00705</name>
</gene>
<protein>
    <recommendedName>
        <fullName evidence="7">Zn(2)-C6 fungal-type domain-containing protein</fullName>
    </recommendedName>
</protein>
<dbReference type="HOGENOM" id="CLU_008241_2_0_1"/>
<evidence type="ECO:0000313" key="9">
    <source>
        <dbReference type="Proteomes" id="UP000002499"/>
    </source>
</evidence>
<dbReference type="InterPro" id="IPR036864">
    <property type="entry name" value="Zn2-C6_fun-type_DNA-bd_sf"/>
</dbReference>
<evidence type="ECO:0000313" key="8">
    <source>
        <dbReference type="EMBL" id="EFY93467.1"/>
    </source>
</evidence>
<organism evidence="9">
    <name type="scientific">Metarhizium acridum (strain CQMa 102)</name>
    <dbReference type="NCBI Taxonomy" id="655827"/>
    <lineage>
        <taxon>Eukaryota</taxon>
        <taxon>Fungi</taxon>
        <taxon>Dikarya</taxon>
        <taxon>Ascomycota</taxon>
        <taxon>Pezizomycotina</taxon>
        <taxon>Sordariomycetes</taxon>
        <taxon>Hypocreomycetidae</taxon>
        <taxon>Hypocreales</taxon>
        <taxon>Clavicipitaceae</taxon>
        <taxon>Metarhizium</taxon>
    </lineage>
</organism>
<name>E9DSV7_METAQ</name>
<dbReference type="SMART" id="SM00066">
    <property type="entry name" value="GAL4"/>
    <property type="match status" value="2"/>
</dbReference>
<keyword evidence="9" id="KW-1185">Reference proteome</keyword>